<proteinExistence type="predicted"/>
<evidence type="ECO:0000313" key="2">
    <source>
        <dbReference type="Proteomes" id="UP001055072"/>
    </source>
</evidence>
<dbReference type="EMBL" id="MU274919">
    <property type="protein sequence ID" value="KAI0087238.1"/>
    <property type="molecule type" value="Genomic_DNA"/>
</dbReference>
<evidence type="ECO:0000313" key="1">
    <source>
        <dbReference type="EMBL" id="KAI0087238.1"/>
    </source>
</evidence>
<reference evidence="1" key="1">
    <citation type="journal article" date="2021" name="Environ. Microbiol.">
        <title>Gene family expansions and transcriptome signatures uncover fungal adaptations to wood decay.</title>
        <authorList>
            <person name="Hage H."/>
            <person name="Miyauchi S."/>
            <person name="Viragh M."/>
            <person name="Drula E."/>
            <person name="Min B."/>
            <person name="Chaduli D."/>
            <person name="Navarro D."/>
            <person name="Favel A."/>
            <person name="Norest M."/>
            <person name="Lesage-Meessen L."/>
            <person name="Balint B."/>
            <person name="Merenyi Z."/>
            <person name="de Eugenio L."/>
            <person name="Morin E."/>
            <person name="Martinez A.T."/>
            <person name="Baldrian P."/>
            <person name="Stursova M."/>
            <person name="Martinez M.J."/>
            <person name="Novotny C."/>
            <person name="Magnuson J.K."/>
            <person name="Spatafora J.W."/>
            <person name="Maurice S."/>
            <person name="Pangilinan J."/>
            <person name="Andreopoulos W."/>
            <person name="LaButti K."/>
            <person name="Hundley H."/>
            <person name="Na H."/>
            <person name="Kuo A."/>
            <person name="Barry K."/>
            <person name="Lipzen A."/>
            <person name="Henrissat B."/>
            <person name="Riley R."/>
            <person name="Ahrendt S."/>
            <person name="Nagy L.G."/>
            <person name="Grigoriev I.V."/>
            <person name="Martin F."/>
            <person name="Rosso M.N."/>
        </authorList>
    </citation>
    <scope>NUCLEOTIDE SEQUENCE</scope>
    <source>
        <strain evidence="1">CBS 384.51</strain>
    </source>
</reference>
<name>A0ACB8TYR6_9APHY</name>
<comment type="caution">
    <text evidence="1">The sequence shown here is derived from an EMBL/GenBank/DDBJ whole genome shotgun (WGS) entry which is preliminary data.</text>
</comment>
<organism evidence="1 2">
    <name type="scientific">Irpex rosettiformis</name>
    <dbReference type="NCBI Taxonomy" id="378272"/>
    <lineage>
        <taxon>Eukaryota</taxon>
        <taxon>Fungi</taxon>
        <taxon>Dikarya</taxon>
        <taxon>Basidiomycota</taxon>
        <taxon>Agaricomycotina</taxon>
        <taxon>Agaricomycetes</taxon>
        <taxon>Polyporales</taxon>
        <taxon>Irpicaceae</taxon>
        <taxon>Irpex</taxon>
    </lineage>
</organism>
<dbReference type="Proteomes" id="UP001055072">
    <property type="component" value="Unassembled WGS sequence"/>
</dbReference>
<keyword evidence="2" id="KW-1185">Reference proteome</keyword>
<protein>
    <submittedName>
        <fullName evidence="1">Multidrug resistance-associated ABC transporter</fullName>
    </submittedName>
</protein>
<accession>A0ACB8TYR6</accession>
<gene>
    <name evidence="1" type="ORF">BDY19DRAFT_995303</name>
</gene>
<sequence>MYNLWHPPPAPPGFGEGKTLPERNASILSRVLFTWLDSILRVGFSRPLQKEDLWELPHALLTESLCTELEHNFYASCPAEKRPRSYCEGDGAEESDTARPLRAATSDGGITEYSPPQDDSNVDAKDEKTVTQVIELNKTQGNREEKSDKSTPEKPFKEESALTGALFTTFRTQWYISGFLKLAADTLKTTTPLLNRRLLTWLTNSFVFYKAGPQAAALAGIDRPQGVGYGIGLAIALFAMQEVSSLMTNHFMQSSMIIGTSMRTSLIGAIFRKSLRLSGQSRNVHSVGKITTMISTDTTRLNDACQYLHNLWISPIQIIIAIGLLIGTLGYSALVGLGAFIFALPIQAILATIMYTQRKKMVTITDQRVRLTTEILQGIRLIKYYAWEGFYAGKITELRGRELQKVKNSTYALAALVGFVSVVPVVTTVLSFITYALSGHDLSVPIIFTSLQYFTILHQALVFLPFSLEGVSNGLVALQRIGPFLTAEELEESYTIDPESKYAIDVEGDFRWEVAGKLSTGEEASEKIESNADSKNSSGDTKKKEKKGKGKQEEPILPTATPADDSEKDNATQIAGTKEEKPFELTGLNLKVQQGEFVAIVGRVGSGKSSLLQALIGEMRKVKGNSVFSSSIAYVPQTSWIINATLRDNILFGREVDEEKLQGIIRSCCLEKDLEMLPNGQYTEIGEKGINLSGGQKARVSLARAAYSGADIVLMDDSLSAFDAHVGKAVLENCVLSGPLAGKTRVLVTHALHVLHLTDYIYVMDNGAVAEQGTYQDLMNDSVLFSRVMEEYGTREHGKKSDQASVEEALVENVKGNSEAESTEVDRLMQEEERLTGAVSGTVYYKYFQYAGGFSRIVIILILIGIFQTAQVANNLFLGFWTQQSLSGFTQGDYIGTYAALGAGVGIFAFIPALYICITGVNAGFSMFKASLSGVLHSSMAFFDTTPMGRVLSRLSKDQDTIDTEIAMVAFALLTIFSSVLGTAALVFYTFPLLGIIFAPLTIFYYLAATFYRRTSVETKRLDSLMRSALYSSYSETLTGLSTVRAYGEQSRFIHNTDHGLDLENRAYYITISIQRWLGVRLDLLGNILIFGIALFAAGFRKTVDPGKIGVVLSYSLSITQVVSELVSQYAINEQNFNAVERVLHYTELPPEGDLILPNDPSPSWPPKGEIKFDRVEMAYREGLPLVLKGVSFQVRPGEKVGIVGRTGAGKSSLLQALFRCVSLQSGKIYIDDQDIATVGLDTLRSRLALVPQDSVLFLGTLRDNLDPQASRTDAELIDALKKVGLLLAEGSSDSTAEAKFSLDAAVGDEGLNYSAGEKQLIALCRALIRNSRVIVLDEATSNVDAETDAKLQRTIQTEFASSTLLCIAHRLNTIVYYDRILVMDDGQVAEFDTPLNLFDDERSIFRSLCNEASLTREDIVRIRATVHSDHS</sequence>